<evidence type="ECO:0000256" key="4">
    <source>
        <dbReference type="SAM" id="SignalP"/>
    </source>
</evidence>
<dbReference type="KEGG" id="cohn:KCTCHS21_08160"/>
<protein>
    <submittedName>
        <fullName evidence="5">ABC transporter substrate-binding protein</fullName>
    </submittedName>
</protein>
<feature type="signal peptide" evidence="4">
    <location>
        <begin position="1"/>
        <end position="20"/>
    </location>
</feature>
<organism evidence="5 6">
    <name type="scientific">Cohnella abietis</name>
    <dbReference type="NCBI Taxonomy" id="2507935"/>
    <lineage>
        <taxon>Bacteria</taxon>
        <taxon>Bacillati</taxon>
        <taxon>Bacillota</taxon>
        <taxon>Bacilli</taxon>
        <taxon>Bacillales</taxon>
        <taxon>Paenibacillaceae</taxon>
        <taxon>Cohnella</taxon>
    </lineage>
</organism>
<comment type="similarity">
    <text evidence="1">Belongs to the bacterial solute-binding protein 1 family.</text>
</comment>
<dbReference type="SUPFAM" id="SSF53850">
    <property type="entry name" value="Periplasmic binding protein-like II"/>
    <property type="match status" value="1"/>
</dbReference>
<dbReference type="CDD" id="cd14748">
    <property type="entry name" value="PBP2_UgpB"/>
    <property type="match status" value="1"/>
</dbReference>
<proteinExistence type="inferred from homology"/>
<dbReference type="EMBL" id="AP019400">
    <property type="protein sequence ID" value="BBI31417.1"/>
    <property type="molecule type" value="Genomic_DNA"/>
</dbReference>
<dbReference type="GO" id="GO:0055052">
    <property type="term" value="C:ATP-binding cassette (ABC) transporter complex, substrate-binding subunit-containing"/>
    <property type="evidence" value="ECO:0007669"/>
    <property type="project" value="TreeGrafter"/>
</dbReference>
<feature type="chain" id="PRO_5039252922" evidence="4">
    <location>
        <begin position="21"/>
        <end position="433"/>
    </location>
</feature>
<reference evidence="5 6" key="1">
    <citation type="submission" date="2019-01" db="EMBL/GenBank/DDBJ databases">
        <title>Complete genome sequence of Cohnella hallensis HS21 isolated from Korean fir (Abies koreana) rhizospheric soil.</title>
        <authorList>
            <person name="Jiang L."/>
            <person name="Kang S.W."/>
            <person name="Kim S."/>
            <person name="Jung J."/>
            <person name="Kim C.Y."/>
            <person name="Kim D.H."/>
            <person name="Kim S.W."/>
            <person name="Lee J."/>
        </authorList>
    </citation>
    <scope>NUCLEOTIDE SEQUENCE [LARGE SCALE GENOMIC DNA]</scope>
    <source>
        <strain evidence="5 6">HS21</strain>
    </source>
</reference>
<evidence type="ECO:0000256" key="1">
    <source>
        <dbReference type="ARBA" id="ARBA00008520"/>
    </source>
</evidence>
<dbReference type="GO" id="GO:1901982">
    <property type="term" value="F:maltose binding"/>
    <property type="evidence" value="ECO:0007669"/>
    <property type="project" value="TreeGrafter"/>
</dbReference>
<dbReference type="InterPro" id="IPR006059">
    <property type="entry name" value="SBP"/>
</dbReference>
<dbReference type="OrthoDB" id="9795467at2"/>
<name>A0A3T1CZX1_9BACL</name>
<keyword evidence="6" id="KW-1185">Reference proteome</keyword>
<dbReference type="Gene3D" id="3.40.190.10">
    <property type="entry name" value="Periplasmic binding protein-like II"/>
    <property type="match status" value="1"/>
</dbReference>
<dbReference type="AlphaFoldDB" id="A0A3T1CZX1"/>
<keyword evidence="2" id="KW-0813">Transport</keyword>
<evidence type="ECO:0000313" key="6">
    <source>
        <dbReference type="Proteomes" id="UP000289856"/>
    </source>
</evidence>
<dbReference type="PANTHER" id="PTHR30061:SF50">
    <property type="entry name" value="MALTOSE_MALTODEXTRIN-BINDING PERIPLASMIC PROTEIN"/>
    <property type="match status" value="1"/>
</dbReference>
<dbReference type="Proteomes" id="UP000289856">
    <property type="component" value="Chromosome"/>
</dbReference>
<dbReference type="PANTHER" id="PTHR30061">
    <property type="entry name" value="MALTOSE-BINDING PERIPLASMIC PROTEIN"/>
    <property type="match status" value="1"/>
</dbReference>
<evidence type="ECO:0000256" key="2">
    <source>
        <dbReference type="ARBA" id="ARBA00022448"/>
    </source>
</evidence>
<accession>A0A3T1CZX1</accession>
<dbReference type="Pfam" id="PF01547">
    <property type="entry name" value="SBP_bac_1"/>
    <property type="match status" value="1"/>
</dbReference>
<sequence>MKKTFAMILALIMMVSIVLAGCSKSGNNDSTANAGQSGDKPIKLVWWVHENPSFVDANKKMIEEYKKVKPNVTIDLQVFPYDAFIQKIRVSMNTNTAPDIVQMFGTWVREYAKNGLLEPSSNGAALEAEIYPAAIGGFQYEGKVYGAPHEFNIENGAALRYPKKFKEAGIEKDPSTWAELIEDAKKLTKRDGNKITVRGLDITSNDSVVFYFLSMIQQQGSDFWNEDQSQVRLTTPEAVKAMQELVDLVQVHKVTDLTKLGTPDEPYIVFYKGMSAMTTAGPWTIAEGQNTYNVQDFDYMPIPSYTDKPPVFSSESGWGEVVSSRSSNAQAAWEFVQFMTEDENASAWNLRTSSIPAKKKVAEDPKYLERAPMVKAVLDILPNGSWIGPLADRDYFFKAINDAYAQITYGKVNVQDGLKTAENDINKMLKAKQ</sequence>
<keyword evidence="3 4" id="KW-0732">Signal</keyword>
<gene>
    <name evidence="5" type="ORF">KCTCHS21_08160</name>
</gene>
<dbReference type="PROSITE" id="PS51257">
    <property type="entry name" value="PROKAR_LIPOPROTEIN"/>
    <property type="match status" value="1"/>
</dbReference>
<evidence type="ECO:0000313" key="5">
    <source>
        <dbReference type="EMBL" id="BBI31417.1"/>
    </source>
</evidence>
<dbReference type="GO" id="GO:0015768">
    <property type="term" value="P:maltose transport"/>
    <property type="evidence" value="ECO:0007669"/>
    <property type="project" value="TreeGrafter"/>
</dbReference>
<evidence type="ECO:0000256" key="3">
    <source>
        <dbReference type="ARBA" id="ARBA00022729"/>
    </source>
</evidence>
<dbReference type="RefSeq" id="WP_130605253.1">
    <property type="nucleotide sequence ID" value="NZ_AP019400.1"/>
</dbReference>
<dbReference type="GO" id="GO:0042956">
    <property type="term" value="P:maltodextrin transmembrane transport"/>
    <property type="evidence" value="ECO:0007669"/>
    <property type="project" value="TreeGrafter"/>
</dbReference>